<evidence type="ECO:0000313" key="2">
    <source>
        <dbReference type="Proteomes" id="UP000694257"/>
    </source>
</evidence>
<accession>A0ABX8RYP0</accession>
<organism evidence="1 2">
    <name type="scientific">Nocardia iowensis</name>
    <dbReference type="NCBI Taxonomy" id="204891"/>
    <lineage>
        <taxon>Bacteria</taxon>
        <taxon>Bacillati</taxon>
        <taxon>Actinomycetota</taxon>
        <taxon>Actinomycetes</taxon>
        <taxon>Mycobacteriales</taxon>
        <taxon>Nocardiaceae</taxon>
        <taxon>Nocardia</taxon>
    </lineage>
</organism>
<sequence length="90" mass="10308">MSEQREFRRGDRVRWWADRDGRALDPGHPNAIERTGTMDTVCRNPADDSQVVAYLVTCRGGVSGTYLLTVRPDLGHELTLVREDEHHRHP</sequence>
<dbReference type="RefSeq" id="WP_218477401.1">
    <property type="nucleotide sequence ID" value="NZ_BAABJN010000007.1"/>
</dbReference>
<gene>
    <name evidence="1" type="ORF">KV110_17865</name>
</gene>
<reference evidence="1 2" key="1">
    <citation type="submission" date="2021-07" db="EMBL/GenBank/DDBJ databases">
        <title>Whole Genome Sequence of Nocardia Iowensis.</title>
        <authorList>
            <person name="Lamm A."/>
            <person name="Collins-Fairclough A.M."/>
            <person name="Bunk B."/>
            <person name="Sproer C."/>
        </authorList>
    </citation>
    <scope>NUCLEOTIDE SEQUENCE [LARGE SCALE GENOMIC DNA]</scope>
    <source>
        <strain evidence="1 2">NRRL 5646</strain>
    </source>
</reference>
<dbReference type="EMBL" id="CP078145">
    <property type="protein sequence ID" value="QXN94748.1"/>
    <property type="molecule type" value="Genomic_DNA"/>
</dbReference>
<protein>
    <recommendedName>
        <fullName evidence="3">DUF2945 domain-containing protein</fullName>
    </recommendedName>
</protein>
<evidence type="ECO:0008006" key="3">
    <source>
        <dbReference type="Google" id="ProtNLM"/>
    </source>
</evidence>
<evidence type="ECO:0000313" key="1">
    <source>
        <dbReference type="EMBL" id="QXN94748.1"/>
    </source>
</evidence>
<proteinExistence type="predicted"/>
<keyword evidence="2" id="KW-1185">Reference proteome</keyword>
<dbReference type="Proteomes" id="UP000694257">
    <property type="component" value="Chromosome"/>
</dbReference>
<name>A0ABX8RYP0_NOCIO</name>